<protein>
    <submittedName>
        <fullName evidence="1">Uncharacterized protein</fullName>
    </submittedName>
</protein>
<name>A0A164YEV2_9AGAM</name>
<dbReference type="Proteomes" id="UP000076722">
    <property type="component" value="Unassembled WGS sequence"/>
</dbReference>
<reference evidence="1 2" key="1">
    <citation type="journal article" date="2016" name="Mol. Biol. Evol.">
        <title>Comparative Genomics of Early-Diverging Mushroom-Forming Fungi Provides Insights into the Origins of Lignocellulose Decay Capabilities.</title>
        <authorList>
            <person name="Nagy L.G."/>
            <person name="Riley R."/>
            <person name="Tritt A."/>
            <person name="Adam C."/>
            <person name="Daum C."/>
            <person name="Floudas D."/>
            <person name="Sun H."/>
            <person name="Yadav J.S."/>
            <person name="Pangilinan J."/>
            <person name="Larsson K.H."/>
            <person name="Matsuura K."/>
            <person name="Barry K."/>
            <person name="Labutti K."/>
            <person name="Kuo R."/>
            <person name="Ohm R.A."/>
            <person name="Bhattacharya S.S."/>
            <person name="Shirouzu T."/>
            <person name="Yoshinaga Y."/>
            <person name="Martin F.M."/>
            <person name="Grigoriev I.V."/>
            <person name="Hibbett D.S."/>
        </authorList>
    </citation>
    <scope>NUCLEOTIDE SEQUENCE [LARGE SCALE GENOMIC DNA]</scope>
    <source>
        <strain evidence="1 2">HHB9708</strain>
    </source>
</reference>
<dbReference type="AlphaFoldDB" id="A0A164YEV2"/>
<evidence type="ECO:0000313" key="2">
    <source>
        <dbReference type="Proteomes" id="UP000076722"/>
    </source>
</evidence>
<keyword evidence="2" id="KW-1185">Reference proteome</keyword>
<sequence>MCSHFCHHLRCSACLRRQGFYLFAEVCESGDEGITSRSCGNRLGFTSLPTRLVVRPQESRPSAVSASLSSSLITIKYTARFICQISFPLFARHSAHPRSGYQGFYDHRDRHCSSVPVYDCDTFSRGLHRRDRNARVLLKAYGRLSFQRHHDQNPNRFHMCFTTEPATIGILEYPEAFSGIRSAQPFTKGATRGKRPVYRTTAHLWSNVGRCSLVGRMLWYTGLSNWMSRPRFNSVKRPKGRGVL</sequence>
<gene>
    <name evidence="1" type="ORF">SISNIDRAFT_287193</name>
</gene>
<proteinExistence type="predicted"/>
<organism evidence="1 2">
    <name type="scientific">Sistotremastrum niveocremeum HHB9708</name>
    <dbReference type="NCBI Taxonomy" id="1314777"/>
    <lineage>
        <taxon>Eukaryota</taxon>
        <taxon>Fungi</taxon>
        <taxon>Dikarya</taxon>
        <taxon>Basidiomycota</taxon>
        <taxon>Agaricomycotina</taxon>
        <taxon>Agaricomycetes</taxon>
        <taxon>Sistotremastrales</taxon>
        <taxon>Sistotremastraceae</taxon>
        <taxon>Sertulicium</taxon>
        <taxon>Sertulicium niveocremeum</taxon>
    </lineage>
</organism>
<evidence type="ECO:0000313" key="1">
    <source>
        <dbReference type="EMBL" id="KZS96847.1"/>
    </source>
</evidence>
<dbReference type="EMBL" id="KV419398">
    <property type="protein sequence ID" value="KZS96847.1"/>
    <property type="molecule type" value="Genomic_DNA"/>
</dbReference>
<accession>A0A164YEV2</accession>